<dbReference type="PANTHER" id="PTHR11022">
    <property type="entry name" value="PEPTIDOGLYCAN RECOGNITION PROTEIN"/>
    <property type="match status" value="1"/>
</dbReference>
<feature type="region of interest" description="Disordered" evidence="2">
    <location>
        <begin position="1"/>
        <end position="38"/>
    </location>
</feature>
<feature type="compositionally biased region" description="Basic residues" evidence="2">
    <location>
        <begin position="1"/>
        <end position="12"/>
    </location>
</feature>
<reference evidence="6" key="1">
    <citation type="journal article" date="2019" name="Int. J. Syst. Evol. Microbiol.">
        <title>The Global Catalogue of Microorganisms (GCM) 10K type strain sequencing project: providing services to taxonomists for standard genome sequencing and annotation.</title>
        <authorList>
            <consortium name="The Broad Institute Genomics Platform"/>
            <consortium name="The Broad Institute Genome Sequencing Center for Infectious Disease"/>
            <person name="Wu L."/>
            <person name="Ma J."/>
        </authorList>
    </citation>
    <scope>NUCLEOTIDE SEQUENCE [LARGE SCALE GENOMIC DNA]</scope>
    <source>
        <strain evidence="6">CGMCC 4.1648</strain>
    </source>
</reference>
<keyword evidence="6" id="KW-1185">Reference proteome</keyword>
<dbReference type="SMART" id="SM00644">
    <property type="entry name" value="Ami_2"/>
    <property type="match status" value="1"/>
</dbReference>
<dbReference type="InterPro" id="IPR036505">
    <property type="entry name" value="Amidase/PGRP_sf"/>
</dbReference>
<dbReference type="PANTHER" id="PTHR11022:SF41">
    <property type="entry name" value="PEPTIDOGLYCAN-RECOGNITION PROTEIN LC-RELATED"/>
    <property type="match status" value="1"/>
</dbReference>
<dbReference type="EMBL" id="JBHSJD010000013">
    <property type="protein sequence ID" value="MFC5024024.1"/>
    <property type="molecule type" value="Genomic_DNA"/>
</dbReference>
<dbReference type="Pfam" id="PF01510">
    <property type="entry name" value="Amidase_2"/>
    <property type="match status" value="1"/>
</dbReference>
<dbReference type="Gene3D" id="3.40.80.10">
    <property type="entry name" value="Peptidoglycan recognition protein-like"/>
    <property type="match status" value="1"/>
</dbReference>
<evidence type="ECO:0000256" key="1">
    <source>
        <dbReference type="ARBA" id="ARBA00007553"/>
    </source>
</evidence>
<dbReference type="SMART" id="SM00701">
    <property type="entry name" value="PGRP"/>
    <property type="match status" value="1"/>
</dbReference>
<evidence type="ECO:0000256" key="2">
    <source>
        <dbReference type="SAM" id="MobiDB-lite"/>
    </source>
</evidence>
<feature type="domain" description="Peptidoglycan recognition protein family" evidence="4">
    <location>
        <begin position="88"/>
        <end position="237"/>
    </location>
</feature>
<evidence type="ECO:0000259" key="3">
    <source>
        <dbReference type="SMART" id="SM00644"/>
    </source>
</evidence>
<feature type="compositionally biased region" description="Low complexity" evidence="2">
    <location>
        <begin position="27"/>
        <end position="38"/>
    </location>
</feature>
<name>A0ABV9XGA5_9ACTN</name>
<comment type="caution">
    <text evidence="5">The sequence shown here is derived from an EMBL/GenBank/DDBJ whole genome shotgun (WGS) entry which is preliminary data.</text>
</comment>
<sequence length="285" mass="30390">MRLPPHPHRPWHRSLSFFPSGGRRPRGATGPRGARTGAPRTTAAVAALVVLSGTYLLIGPSTPQHRTTAAPSTRQAPAGNGRHRGPRPVIVPRTAWKAETVSTAPGARYAPTVKAAVIHHTSTPNDYDCASIPRLLRNLYAGHTYGRHWDDIGYNFLVDACGTIYEGRAGGVDRPVIGAHTKGFNEGTVGIAAIGTFTEGTRVPEPMLDAIARLVAWKLDPRGPDPRGTVALVSTNDESRFPEGTTAVLPVVGGHTDGYATRCPGAALYARLPDISARAARMQRR</sequence>
<dbReference type="CDD" id="cd06583">
    <property type="entry name" value="PGRP"/>
    <property type="match status" value="1"/>
</dbReference>
<evidence type="ECO:0000313" key="6">
    <source>
        <dbReference type="Proteomes" id="UP001595829"/>
    </source>
</evidence>
<comment type="similarity">
    <text evidence="1">Belongs to the N-acetylmuramoyl-L-alanine amidase 2 family.</text>
</comment>
<proteinExistence type="inferred from homology"/>
<organism evidence="5 6">
    <name type="scientific">Streptomyces coeruleoprunus</name>
    <dbReference type="NCBI Taxonomy" id="285563"/>
    <lineage>
        <taxon>Bacteria</taxon>
        <taxon>Bacillati</taxon>
        <taxon>Actinomycetota</taxon>
        <taxon>Actinomycetes</taxon>
        <taxon>Kitasatosporales</taxon>
        <taxon>Streptomycetaceae</taxon>
        <taxon>Streptomyces</taxon>
    </lineage>
</organism>
<accession>A0ABV9XGA5</accession>
<dbReference type="InterPro" id="IPR002502">
    <property type="entry name" value="Amidase_domain"/>
</dbReference>
<gene>
    <name evidence="5" type="ORF">ACFPM3_17980</name>
</gene>
<dbReference type="RefSeq" id="WP_345686858.1">
    <property type="nucleotide sequence ID" value="NZ_BAABIT010000001.1"/>
</dbReference>
<dbReference type="SUPFAM" id="SSF55846">
    <property type="entry name" value="N-acetylmuramoyl-L-alanine amidase-like"/>
    <property type="match status" value="1"/>
</dbReference>
<protein>
    <submittedName>
        <fullName evidence="5">Peptidoglycan recognition protein</fullName>
    </submittedName>
</protein>
<evidence type="ECO:0000313" key="5">
    <source>
        <dbReference type="EMBL" id="MFC5024024.1"/>
    </source>
</evidence>
<feature type="compositionally biased region" description="Polar residues" evidence="2">
    <location>
        <begin position="61"/>
        <end position="75"/>
    </location>
</feature>
<dbReference type="Proteomes" id="UP001595829">
    <property type="component" value="Unassembled WGS sequence"/>
</dbReference>
<evidence type="ECO:0000259" key="4">
    <source>
        <dbReference type="SMART" id="SM00701"/>
    </source>
</evidence>
<dbReference type="InterPro" id="IPR006619">
    <property type="entry name" value="PGRP_domain_met/bac"/>
</dbReference>
<feature type="domain" description="N-acetylmuramoyl-L-alanine amidase" evidence="3">
    <location>
        <begin position="102"/>
        <end position="265"/>
    </location>
</feature>
<feature type="region of interest" description="Disordered" evidence="2">
    <location>
        <begin position="60"/>
        <end position="88"/>
    </location>
</feature>
<dbReference type="InterPro" id="IPR015510">
    <property type="entry name" value="PGRP"/>
</dbReference>